<dbReference type="InterPro" id="IPR000868">
    <property type="entry name" value="Isochorismatase-like_dom"/>
</dbReference>
<keyword evidence="4" id="KW-0378">Hydrolase</keyword>
<organism evidence="9 10">
    <name type="scientific">Aedoeadaptatus coxii</name>
    <dbReference type="NCBI Taxonomy" id="755172"/>
    <lineage>
        <taxon>Bacteria</taxon>
        <taxon>Bacillati</taxon>
        <taxon>Bacillota</taxon>
        <taxon>Tissierellia</taxon>
        <taxon>Tissierellales</taxon>
        <taxon>Peptoniphilaceae</taxon>
        <taxon>Aedoeadaptatus</taxon>
    </lineage>
</organism>
<keyword evidence="2" id="KW-0662">Pyridine nucleotide biosynthesis</keyword>
<dbReference type="AlphaFoldDB" id="A0A134AFB6"/>
<evidence type="ECO:0000259" key="8">
    <source>
        <dbReference type="Pfam" id="PF00857"/>
    </source>
</evidence>
<dbReference type="GO" id="GO:0008936">
    <property type="term" value="F:nicotinamidase activity"/>
    <property type="evidence" value="ECO:0007669"/>
    <property type="project" value="UniProtKB-EC"/>
</dbReference>
<dbReference type="SUPFAM" id="SSF52499">
    <property type="entry name" value="Isochorismatase-like hydrolases"/>
    <property type="match status" value="1"/>
</dbReference>
<evidence type="ECO:0000256" key="4">
    <source>
        <dbReference type="ARBA" id="ARBA00022801"/>
    </source>
</evidence>
<evidence type="ECO:0000256" key="1">
    <source>
        <dbReference type="ARBA" id="ARBA00006336"/>
    </source>
</evidence>
<evidence type="ECO:0000256" key="6">
    <source>
        <dbReference type="ARBA" id="ARBA00039017"/>
    </source>
</evidence>
<evidence type="ECO:0000256" key="3">
    <source>
        <dbReference type="ARBA" id="ARBA00022723"/>
    </source>
</evidence>
<dbReference type="PANTHER" id="PTHR11080">
    <property type="entry name" value="PYRAZINAMIDASE/NICOTINAMIDASE"/>
    <property type="match status" value="1"/>
</dbReference>
<dbReference type="Gene3D" id="3.40.50.850">
    <property type="entry name" value="Isochorismatase-like"/>
    <property type="match status" value="1"/>
</dbReference>
<reference evidence="10" key="1">
    <citation type="submission" date="2016-01" db="EMBL/GenBank/DDBJ databases">
        <authorList>
            <person name="Mitreva M."/>
            <person name="Pepin K.H."/>
            <person name="Mihindukulasuriya K.A."/>
            <person name="Fulton R."/>
            <person name="Fronick C."/>
            <person name="O'Laughlin M."/>
            <person name="Miner T."/>
            <person name="Herter B."/>
            <person name="Rosa B.A."/>
            <person name="Cordes M."/>
            <person name="Tomlinson C."/>
            <person name="Wollam A."/>
            <person name="Palsikar V.B."/>
            <person name="Mardis E.R."/>
            <person name="Wilson R.K."/>
        </authorList>
    </citation>
    <scope>NUCLEOTIDE SEQUENCE [LARGE SCALE GENOMIC DNA]</scope>
    <source>
        <strain evidence="10">DNF00729</strain>
    </source>
</reference>
<keyword evidence="3" id="KW-0479">Metal-binding</keyword>
<dbReference type="EMBL" id="LSDG01000033">
    <property type="protein sequence ID" value="KXB66250.1"/>
    <property type="molecule type" value="Genomic_DNA"/>
</dbReference>
<evidence type="ECO:0000256" key="5">
    <source>
        <dbReference type="ARBA" id="ARBA00037900"/>
    </source>
</evidence>
<dbReference type="GO" id="GO:0019363">
    <property type="term" value="P:pyridine nucleotide biosynthetic process"/>
    <property type="evidence" value="ECO:0007669"/>
    <property type="project" value="UniProtKB-KW"/>
</dbReference>
<gene>
    <name evidence="9" type="ORF">HMPREF1863_01112</name>
</gene>
<dbReference type="Pfam" id="PF00857">
    <property type="entry name" value="Isochorismatase"/>
    <property type="match status" value="1"/>
</dbReference>
<evidence type="ECO:0000313" key="9">
    <source>
        <dbReference type="EMBL" id="KXB66250.1"/>
    </source>
</evidence>
<evidence type="ECO:0000256" key="2">
    <source>
        <dbReference type="ARBA" id="ARBA00022642"/>
    </source>
</evidence>
<protein>
    <recommendedName>
        <fullName evidence="6">nicotinamidase</fullName>
        <ecNumber evidence="6">3.5.1.19</ecNumber>
    </recommendedName>
    <alternativeName>
        <fullName evidence="7">Nicotinamide deamidase</fullName>
    </alternativeName>
</protein>
<dbReference type="STRING" id="755172.HMPREF1863_01112"/>
<comment type="pathway">
    <text evidence="5">Cofactor biosynthesis; nicotinate biosynthesis; nicotinate from nicotinamide: step 1/1.</text>
</comment>
<dbReference type="PATRIC" id="fig|755172.3.peg.1072"/>
<comment type="caution">
    <text evidence="9">The sequence shown here is derived from an EMBL/GenBank/DDBJ whole genome shotgun (WGS) entry which is preliminary data.</text>
</comment>
<dbReference type="PANTHER" id="PTHR11080:SF2">
    <property type="entry name" value="LD05707P"/>
    <property type="match status" value="1"/>
</dbReference>
<evidence type="ECO:0000256" key="7">
    <source>
        <dbReference type="ARBA" id="ARBA00043224"/>
    </source>
</evidence>
<dbReference type="EC" id="3.5.1.19" evidence="6"/>
<keyword evidence="10" id="KW-1185">Reference proteome</keyword>
<evidence type="ECO:0000313" key="10">
    <source>
        <dbReference type="Proteomes" id="UP000070442"/>
    </source>
</evidence>
<sequence>MKNKGESMKTLVVVDAQNDFISGSLACQGSESALENIVKLIENDPDMAVVYTADWHSKSNESFKENGGIWPVHCVENTEGAALYKGFYELTRKDAHPNESNVFKKGKRDDVEEYSGCRAMNEKGDVLEETVKGDILVAGFASEYCVRETLLGLAEKGYSVALYLPGVAYVDRKDHEKNIEDLEAKGFRLIKE</sequence>
<dbReference type="InterPro" id="IPR036380">
    <property type="entry name" value="Isochorismatase-like_sf"/>
</dbReference>
<proteinExistence type="inferred from homology"/>
<dbReference type="Proteomes" id="UP000070442">
    <property type="component" value="Unassembled WGS sequence"/>
</dbReference>
<comment type="similarity">
    <text evidence="1">Belongs to the isochorismatase family.</text>
</comment>
<dbReference type="GO" id="GO:0046872">
    <property type="term" value="F:metal ion binding"/>
    <property type="evidence" value="ECO:0007669"/>
    <property type="project" value="UniProtKB-KW"/>
</dbReference>
<feature type="domain" description="Isochorismatase-like" evidence="8">
    <location>
        <begin position="10"/>
        <end position="187"/>
    </location>
</feature>
<accession>A0A134AFB6</accession>
<dbReference type="InterPro" id="IPR052347">
    <property type="entry name" value="Isochorismatase_Nicotinamidase"/>
</dbReference>
<name>A0A134AFB6_9FIRM</name>